<dbReference type="RefSeq" id="WP_045802724.1">
    <property type="nucleotide sequence ID" value="NZ_CP011071.1"/>
</dbReference>
<dbReference type="InterPro" id="IPR002347">
    <property type="entry name" value="SDR_fam"/>
</dbReference>
<dbReference type="Pfam" id="PF13561">
    <property type="entry name" value="adh_short_C2"/>
    <property type="match status" value="1"/>
</dbReference>
<dbReference type="STRING" id="516051.VC82_2587"/>
<organism evidence="3 4">
    <name type="scientific">Flagellimonas lutaonensis</name>
    <dbReference type="NCBI Taxonomy" id="516051"/>
    <lineage>
        <taxon>Bacteria</taxon>
        <taxon>Pseudomonadati</taxon>
        <taxon>Bacteroidota</taxon>
        <taxon>Flavobacteriia</taxon>
        <taxon>Flavobacteriales</taxon>
        <taxon>Flavobacteriaceae</taxon>
        <taxon>Flagellimonas</taxon>
    </lineage>
</organism>
<evidence type="ECO:0000313" key="4">
    <source>
        <dbReference type="Proteomes" id="UP000032726"/>
    </source>
</evidence>
<protein>
    <submittedName>
        <fullName evidence="3">Oxidoreductase</fullName>
    </submittedName>
</protein>
<dbReference type="InterPro" id="IPR036291">
    <property type="entry name" value="NAD(P)-bd_dom_sf"/>
</dbReference>
<dbReference type="PANTHER" id="PTHR43477:SF1">
    <property type="entry name" value="DIHYDROANTICAPSIN 7-DEHYDROGENASE"/>
    <property type="match status" value="1"/>
</dbReference>
<keyword evidence="4" id="KW-1185">Reference proteome</keyword>
<evidence type="ECO:0000313" key="3">
    <source>
        <dbReference type="EMBL" id="AKA36150.1"/>
    </source>
</evidence>
<dbReference type="EMBL" id="CP011071">
    <property type="protein sequence ID" value="AKA36150.1"/>
    <property type="molecule type" value="Genomic_DNA"/>
</dbReference>
<dbReference type="PRINTS" id="PR00081">
    <property type="entry name" value="GDHRDH"/>
</dbReference>
<dbReference type="AlphaFoldDB" id="A0A0D5YV94"/>
<dbReference type="PANTHER" id="PTHR43477">
    <property type="entry name" value="DIHYDROANTICAPSIN 7-DEHYDROGENASE"/>
    <property type="match status" value="1"/>
</dbReference>
<reference evidence="3 4" key="1">
    <citation type="submission" date="2015-03" db="EMBL/GenBank/DDBJ databases">
        <title>Complete genome sequence of Muricauda lutaonensis CC-HSB-11T, isolated from a coastal hot spring.</title>
        <authorList>
            <person name="Kim K.M."/>
        </authorList>
    </citation>
    <scope>NUCLEOTIDE SEQUENCE [LARGE SCALE GENOMIC DNA]</scope>
    <source>
        <strain evidence="3 4">CC-HSB-11</strain>
    </source>
</reference>
<dbReference type="InterPro" id="IPR051122">
    <property type="entry name" value="SDR_DHRS6-like"/>
</dbReference>
<accession>A0A0D5YV94</accession>
<dbReference type="Proteomes" id="UP000032726">
    <property type="component" value="Chromosome"/>
</dbReference>
<evidence type="ECO:0000256" key="1">
    <source>
        <dbReference type="ARBA" id="ARBA00006484"/>
    </source>
</evidence>
<dbReference type="GO" id="GO:0016491">
    <property type="term" value="F:oxidoreductase activity"/>
    <property type="evidence" value="ECO:0007669"/>
    <property type="project" value="UniProtKB-KW"/>
</dbReference>
<dbReference type="CDD" id="cd05233">
    <property type="entry name" value="SDR_c"/>
    <property type="match status" value="1"/>
</dbReference>
<dbReference type="PATRIC" id="fig|516051.4.peg.2654"/>
<dbReference type="HOGENOM" id="CLU_010194_1_2_10"/>
<gene>
    <name evidence="3" type="ORF">VC82_2587</name>
</gene>
<sequence length="230" mass="24759">MKKNIVLIGGSHGIGLEMANKLSQNHNVCVASRTKEGLDGSNTTHIPFDATRDELDSDQIPEKIHGFAYCPGTINLKPLKMLSMETFKEDMDINFFSMVKVVKTIMPKMAEHSSMVFFSTVAVGVGMPFHTSVAAAKGAIEGFAKALAAEYAPKVRVNCIAPSLVDTPLASRLLNNDKKKETMSERHPLKRVGKPGDIAETAVFLLNGGSSWITGQILGVDGGISTLNIN</sequence>
<dbReference type="Gene3D" id="3.40.50.720">
    <property type="entry name" value="NAD(P)-binding Rossmann-like Domain"/>
    <property type="match status" value="1"/>
</dbReference>
<dbReference type="SUPFAM" id="SSF51735">
    <property type="entry name" value="NAD(P)-binding Rossmann-fold domains"/>
    <property type="match status" value="1"/>
</dbReference>
<dbReference type="KEGG" id="mlt:VC82_2587"/>
<evidence type="ECO:0000256" key="2">
    <source>
        <dbReference type="ARBA" id="ARBA00023002"/>
    </source>
</evidence>
<dbReference type="OrthoDB" id="9803333at2"/>
<comment type="similarity">
    <text evidence="1">Belongs to the short-chain dehydrogenases/reductases (SDR) family.</text>
</comment>
<name>A0A0D5YV94_9FLAO</name>
<keyword evidence="2" id="KW-0560">Oxidoreductase</keyword>
<proteinExistence type="inferred from homology"/>